<dbReference type="InterPro" id="IPR035965">
    <property type="entry name" value="PAS-like_dom_sf"/>
</dbReference>
<dbReference type="AlphaFoldDB" id="A0A916SRM8"/>
<dbReference type="SUPFAM" id="SSF47226">
    <property type="entry name" value="Histidine-containing phosphotransfer domain, HPT domain"/>
    <property type="match status" value="1"/>
</dbReference>
<dbReference type="PROSITE" id="PS50894">
    <property type="entry name" value="HPT"/>
    <property type="match status" value="1"/>
</dbReference>
<accession>A0A916SRM8</accession>
<organism evidence="16 17">
    <name type="scientific">Polaromonas eurypsychrophila</name>
    <dbReference type="NCBI Taxonomy" id="1614635"/>
    <lineage>
        <taxon>Bacteria</taxon>
        <taxon>Pseudomonadati</taxon>
        <taxon>Pseudomonadota</taxon>
        <taxon>Betaproteobacteria</taxon>
        <taxon>Burkholderiales</taxon>
        <taxon>Comamonadaceae</taxon>
        <taxon>Polaromonas</taxon>
    </lineage>
</organism>
<dbReference type="PANTHER" id="PTHR42878">
    <property type="entry name" value="TWO-COMPONENT HISTIDINE KINASE"/>
    <property type="match status" value="1"/>
</dbReference>
<dbReference type="PANTHER" id="PTHR42878:SF15">
    <property type="entry name" value="BACTERIOPHYTOCHROME"/>
    <property type="match status" value="1"/>
</dbReference>
<keyword evidence="4 10" id="KW-0597">Phosphoprotein</keyword>
<evidence type="ECO:0000256" key="11">
    <source>
        <dbReference type="SAM" id="Coils"/>
    </source>
</evidence>
<dbReference type="Proteomes" id="UP000620596">
    <property type="component" value="Unassembled WGS sequence"/>
</dbReference>
<dbReference type="Gene3D" id="1.20.120.160">
    <property type="entry name" value="HPT domain"/>
    <property type="match status" value="1"/>
</dbReference>
<dbReference type="InterPro" id="IPR001789">
    <property type="entry name" value="Sig_transdc_resp-reg_receiver"/>
</dbReference>
<evidence type="ECO:0000259" key="12">
    <source>
        <dbReference type="PROSITE" id="PS50109"/>
    </source>
</evidence>
<evidence type="ECO:0000313" key="16">
    <source>
        <dbReference type="EMBL" id="GGB13187.1"/>
    </source>
</evidence>
<dbReference type="SUPFAM" id="SSF47384">
    <property type="entry name" value="Homodimeric domain of signal transducing histidine kinase"/>
    <property type="match status" value="1"/>
</dbReference>
<keyword evidence="17" id="KW-1185">Reference proteome</keyword>
<reference evidence="16" key="1">
    <citation type="journal article" date="2014" name="Int. J. Syst. Evol. Microbiol.">
        <title>Complete genome sequence of Corynebacterium casei LMG S-19264T (=DSM 44701T), isolated from a smear-ripened cheese.</title>
        <authorList>
            <consortium name="US DOE Joint Genome Institute (JGI-PGF)"/>
            <person name="Walter F."/>
            <person name="Albersmeier A."/>
            <person name="Kalinowski J."/>
            <person name="Ruckert C."/>
        </authorList>
    </citation>
    <scope>NUCLEOTIDE SEQUENCE</scope>
    <source>
        <strain evidence="16">CGMCC 1.15322</strain>
    </source>
</reference>
<dbReference type="SUPFAM" id="SSF52172">
    <property type="entry name" value="CheY-like"/>
    <property type="match status" value="2"/>
</dbReference>
<dbReference type="InterPro" id="IPR008207">
    <property type="entry name" value="Sig_transdc_His_kin_Hpt_dom"/>
</dbReference>
<dbReference type="Pfam" id="PF01627">
    <property type="entry name" value="Hpt"/>
    <property type="match status" value="1"/>
</dbReference>
<reference evidence="16" key="2">
    <citation type="submission" date="2020-09" db="EMBL/GenBank/DDBJ databases">
        <authorList>
            <person name="Sun Q."/>
            <person name="Zhou Y."/>
        </authorList>
    </citation>
    <scope>NUCLEOTIDE SEQUENCE</scope>
    <source>
        <strain evidence="16">CGMCC 1.15322</strain>
    </source>
</reference>
<dbReference type="RefSeq" id="WP_188710097.1">
    <property type="nucleotide sequence ID" value="NZ_BMIG01000020.1"/>
</dbReference>
<dbReference type="PROSITE" id="PS50113">
    <property type="entry name" value="PAC"/>
    <property type="match status" value="1"/>
</dbReference>
<gene>
    <name evidence="16" type="ORF">GCM10011496_37590</name>
</gene>
<dbReference type="Pfam" id="PF13426">
    <property type="entry name" value="PAS_9"/>
    <property type="match status" value="1"/>
</dbReference>
<dbReference type="SUPFAM" id="SSF55785">
    <property type="entry name" value="PYP-like sensor domain (PAS domain)"/>
    <property type="match status" value="1"/>
</dbReference>
<feature type="modified residue" description="Phosphohistidine" evidence="9">
    <location>
        <position position="52"/>
    </location>
</feature>
<dbReference type="SMART" id="SM00387">
    <property type="entry name" value="HATPase_c"/>
    <property type="match status" value="1"/>
</dbReference>
<evidence type="ECO:0000256" key="7">
    <source>
        <dbReference type="ARBA" id="ARBA00023012"/>
    </source>
</evidence>
<dbReference type="Pfam" id="PF02518">
    <property type="entry name" value="HATPase_c"/>
    <property type="match status" value="1"/>
</dbReference>
<dbReference type="InterPro" id="IPR003661">
    <property type="entry name" value="HisK_dim/P_dom"/>
</dbReference>
<dbReference type="SMART" id="SM00448">
    <property type="entry name" value="REC"/>
    <property type="match status" value="1"/>
</dbReference>
<dbReference type="InterPro" id="IPR005467">
    <property type="entry name" value="His_kinase_dom"/>
</dbReference>
<keyword evidence="11" id="KW-0175">Coiled coil</keyword>
<dbReference type="SMART" id="SM00091">
    <property type="entry name" value="PAS"/>
    <property type="match status" value="1"/>
</dbReference>
<evidence type="ECO:0000256" key="5">
    <source>
        <dbReference type="ARBA" id="ARBA00022679"/>
    </source>
</evidence>
<dbReference type="Pfam" id="PF00072">
    <property type="entry name" value="Response_reg"/>
    <property type="match status" value="1"/>
</dbReference>
<evidence type="ECO:0000256" key="10">
    <source>
        <dbReference type="PROSITE-ProRule" id="PRU00169"/>
    </source>
</evidence>
<feature type="coiled-coil region" evidence="11">
    <location>
        <begin position="504"/>
        <end position="535"/>
    </location>
</feature>
<dbReference type="GO" id="GO:0005886">
    <property type="term" value="C:plasma membrane"/>
    <property type="evidence" value="ECO:0007669"/>
    <property type="project" value="UniProtKB-SubCell"/>
</dbReference>
<dbReference type="EMBL" id="BMIG01000020">
    <property type="protein sequence ID" value="GGB13187.1"/>
    <property type="molecule type" value="Genomic_DNA"/>
</dbReference>
<dbReference type="CDD" id="cd00156">
    <property type="entry name" value="REC"/>
    <property type="match status" value="1"/>
</dbReference>
<dbReference type="Pfam" id="PF00512">
    <property type="entry name" value="HisKA"/>
    <property type="match status" value="1"/>
</dbReference>
<dbReference type="Gene3D" id="3.30.565.10">
    <property type="entry name" value="Histidine kinase-like ATPase, C-terminal domain"/>
    <property type="match status" value="1"/>
</dbReference>
<dbReference type="Gene3D" id="1.10.287.130">
    <property type="match status" value="1"/>
</dbReference>
<comment type="subcellular location">
    <subcellularLocation>
        <location evidence="2">Cell inner membrane</location>
        <topology evidence="2">Multi-pass membrane protein</topology>
    </subcellularLocation>
</comment>
<evidence type="ECO:0000256" key="4">
    <source>
        <dbReference type="ARBA" id="ARBA00022553"/>
    </source>
</evidence>
<evidence type="ECO:0000256" key="9">
    <source>
        <dbReference type="PROSITE-ProRule" id="PRU00110"/>
    </source>
</evidence>
<dbReference type="InterPro" id="IPR036890">
    <property type="entry name" value="HATPase_C_sf"/>
</dbReference>
<comment type="caution">
    <text evidence="16">The sequence shown here is derived from an EMBL/GenBank/DDBJ whole genome shotgun (WGS) entry which is preliminary data.</text>
</comment>
<keyword evidence="5" id="KW-0808">Transferase</keyword>
<name>A0A916SRM8_9BURK</name>
<dbReference type="SUPFAM" id="SSF55874">
    <property type="entry name" value="ATPase domain of HSP90 chaperone/DNA topoisomerase II/histidine kinase"/>
    <property type="match status" value="1"/>
</dbReference>
<dbReference type="InterPro" id="IPR036097">
    <property type="entry name" value="HisK_dim/P_sf"/>
</dbReference>
<feature type="domain" description="Response regulatory" evidence="13">
    <location>
        <begin position="259"/>
        <end position="375"/>
    </location>
</feature>
<dbReference type="InterPro" id="IPR011006">
    <property type="entry name" value="CheY-like_superfamily"/>
</dbReference>
<dbReference type="GO" id="GO:0000155">
    <property type="term" value="F:phosphorelay sensor kinase activity"/>
    <property type="evidence" value="ECO:0007669"/>
    <property type="project" value="InterPro"/>
</dbReference>
<feature type="domain" description="Histidine kinase" evidence="12">
    <location>
        <begin position="542"/>
        <end position="757"/>
    </location>
</feature>
<dbReference type="GO" id="GO:0007234">
    <property type="term" value="P:osmosensory signaling via phosphorelay pathway"/>
    <property type="evidence" value="ECO:0007669"/>
    <property type="project" value="TreeGrafter"/>
</dbReference>
<dbReference type="Gene3D" id="3.40.50.2300">
    <property type="match status" value="1"/>
</dbReference>
<sequence length="758" mass="81677">MPQTRLALFMQAQRELYLASLPAKVSEVGTALQQYLHAGDDAAGLSALATAHKLAGSGGTFGFPAISEAAAGIETLLAAVSARRRPPVAAERQLLQASEQALYDAMTQASGTSAALSLPVAPARSWPAPHLRAQAGGQICIVEADLQAAGRLVDQLRHAGYASRIVEQPDQLPVQNRPVAILANTVFTADPQLTRYTQTVPEGVDPVPLIFIAGSNDFEARLEAVRADAAGYFPHPLDVPALLGLLDQVTSGEPVRPYRVLIVDDDDLLAAFYAGVLEAAGMETCIVTDPSQVMAPLIDFQPDLITCDIHMPQCSGIELAALIRQQQVFVRIPIVFLSAETSLDKQAQALRQGGDDFIVKPVEPAALVSAAQSRARRYRSLLAAEDTLRISEERFRLVFETSLDGFIQALADGTVIAANPSACAMFGMNDARIKATGIAGLVDAADPRVAEMLQHRGRTGEFRGELNCVRGDGTRFPVEVSSSQHVGSHGDVQVSVILRDITERKLAEQQIMQLNAELESRVAQRTIELTAANQELQAFSQSLAHDLRQPFIAVNGLAGLLEREMGTAASERGKHYLQRIRAGVTQMNERTDSLLALAQLSRTDIRRGPLDLAAMAEKEIEKLRKQAPDRQVHTRVHAPLPTSADATLMRHLLKILLGNAWKFTSRQAHADISVGAETSSDGATVFFVKDNGAGFDMAYADKLFGAFQRLHAPEDFPGAGIGLATARRIVTRHGGEIWAKSAPQEGACFFFTLGKQAR</sequence>
<evidence type="ECO:0000256" key="6">
    <source>
        <dbReference type="ARBA" id="ARBA00022777"/>
    </source>
</evidence>
<dbReference type="NCBIfam" id="TIGR00229">
    <property type="entry name" value="sensory_box"/>
    <property type="match status" value="1"/>
</dbReference>
<evidence type="ECO:0000256" key="1">
    <source>
        <dbReference type="ARBA" id="ARBA00000085"/>
    </source>
</evidence>
<evidence type="ECO:0000313" key="17">
    <source>
        <dbReference type="Proteomes" id="UP000620596"/>
    </source>
</evidence>
<feature type="domain" description="PAC" evidence="14">
    <location>
        <begin position="462"/>
        <end position="513"/>
    </location>
</feature>
<protein>
    <recommendedName>
        <fullName evidence="3">histidine kinase</fullName>
        <ecNumber evidence="3">2.7.13.3</ecNumber>
    </recommendedName>
</protein>
<dbReference type="InterPro" id="IPR036641">
    <property type="entry name" value="HPT_dom_sf"/>
</dbReference>
<evidence type="ECO:0000259" key="14">
    <source>
        <dbReference type="PROSITE" id="PS50113"/>
    </source>
</evidence>
<dbReference type="GO" id="GO:0030295">
    <property type="term" value="F:protein kinase activator activity"/>
    <property type="evidence" value="ECO:0007669"/>
    <property type="project" value="TreeGrafter"/>
</dbReference>
<keyword evidence="6" id="KW-0418">Kinase</keyword>
<dbReference type="CDD" id="cd00082">
    <property type="entry name" value="HisKA"/>
    <property type="match status" value="1"/>
</dbReference>
<dbReference type="PROSITE" id="PS50109">
    <property type="entry name" value="HIS_KIN"/>
    <property type="match status" value="1"/>
</dbReference>
<feature type="modified residue" description="4-aspartylphosphate" evidence="10">
    <location>
        <position position="308"/>
    </location>
</feature>
<evidence type="ECO:0000256" key="2">
    <source>
        <dbReference type="ARBA" id="ARBA00004429"/>
    </source>
</evidence>
<dbReference type="InterPro" id="IPR000700">
    <property type="entry name" value="PAS-assoc_C"/>
</dbReference>
<dbReference type="InterPro" id="IPR050351">
    <property type="entry name" value="BphY/WalK/GraS-like"/>
</dbReference>
<dbReference type="InterPro" id="IPR004358">
    <property type="entry name" value="Sig_transdc_His_kin-like_C"/>
</dbReference>
<keyword evidence="8" id="KW-0472">Membrane</keyword>
<evidence type="ECO:0000256" key="3">
    <source>
        <dbReference type="ARBA" id="ARBA00012438"/>
    </source>
</evidence>
<evidence type="ECO:0000259" key="13">
    <source>
        <dbReference type="PROSITE" id="PS50110"/>
    </source>
</evidence>
<dbReference type="PRINTS" id="PR00344">
    <property type="entry name" value="BCTRLSENSOR"/>
</dbReference>
<comment type="catalytic activity">
    <reaction evidence="1">
        <text>ATP + protein L-histidine = ADP + protein N-phospho-L-histidine.</text>
        <dbReference type="EC" id="2.7.13.3"/>
    </reaction>
</comment>
<keyword evidence="7" id="KW-0902">Two-component regulatory system</keyword>
<evidence type="ECO:0000256" key="8">
    <source>
        <dbReference type="ARBA" id="ARBA00023136"/>
    </source>
</evidence>
<dbReference type="InterPro" id="IPR000014">
    <property type="entry name" value="PAS"/>
</dbReference>
<dbReference type="PROSITE" id="PS50110">
    <property type="entry name" value="RESPONSE_REGULATORY"/>
    <property type="match status" value="1"/>
</dbReference>
<evidence type="ECO:0000259" key="15">
    <source>
        <dbReference type="PROSITE" id="PS50894"/>
    </source>
</evidence>
<dbReference type="GO" id="GO:0000156">
    <property type="term" value="F:phosphorelay response regulator activity"/>
    <property type="evidence" value="ECO:0007669"/>
    <property type="project" value="TreeGrafter"/>
</dbReference>
<dbReference type="CDD" id="cd00130">
    <property type="entry name" value="PAS"/>
    <property type="match status" value="1"/>
</dbReference>
<feature type="domain" description="HPt" evidence="15">
    <location>
        <begin position="10"/>
        <end position="112"/>
    </location>
</feature>
<dbReference type="EC" id="2.7.13.3" evidence="3"/>
<proteinExistence type="predicted"/>
<dbReference type="FunFam" id="3.30.565.10:FF:000006">
    <property type="entry name" value="Sensor histidine kinase WalK"/>
    <property type="match status" value="1"/>
</dbReference>
<dbReference type="Gene3D" id="3.30.450.20">
    <property type="entry name" value="PAS domain"/>
    <property type="match status" value="1"/>
</dbReference>
<dbReference type="InterPro" id="IPR003594">
    <property type="entry name" value="HATPase_dom"/>
</dbReference>
<dbReference type="SMART" id="SM00388">
    <property type="entry name" value="HisKA"/>
    <property type="match status" value="1"/>
</dbReference>